<reference evidence="3" key="2">
    <citation type="submission" date="2020-09" db="EMBL/GenBank/DDBJ databases">
        <authorList>
            <person name="Sun Q."/>
            <person name="Zhou Y."/>
        </authorList>
    </citation>
    <scope>NUCLEOTIDE SEQUENCE</scope>
    <source>
        <strain evidence="3">CGMCC 1.6293</strain>
    </source>
</reference>
<feature type="transmembrane region" description="Helical" evidence="1">
    <location>
        <begin position="83"/>
        <end position="101"/>
    </location>
</feature>
<feature type="domain" description="DUF1468" evidence="2">
    <location>
        <begin position="13"/>
        <end position="147"/>
    </location>
</feature>
<feature type="transmembrane region" description="Helical" evidence="1">
    <location>
        <begin position="12"/>
        <end position="32"/>
    </location>
</feature>
<dbReference type="EMBL" id="BMLF01000004">
    <property type="protein sequence ID" value="GGM12545.1"/>
    <property type="molecule type" value="Genomic_DNA"/>
</dbReference>
<keyword evidence="1" id="KW-0472">Membrane</keyword>
<protein>
    <submittedName>
        <fullName evidence="3">Membrane protein</fullName>
    </submittedName>
</protein>
<organism evidence="3 4">
    <name type="scientific">Pseudooceanicola nanhaiensis</name>
    <dbReference type="NCBI Taxonomy" id="375761"/>
    <lineage>
        <taxon>Bacteria</taxon>
        <taxon>Pseudomonadati</taxon>
        <taxon>Pseudomonadota</taxon>
        <taxon>Alphaproteobacteria</taxon>
        <taxon>Rhodobacterales</taxon>
        <taxon>Paracoccaceae</taxon>
        <taxon>Pseudooceanicola</taxon>
    </lineage>
</organism>
<name>A0A917T7W5_9RHOB</name>
<evidence type="ECO:0000313" key="3">
    <source>
        <dbReference type="EMBL" id="GGM12545.1"/>
    </source>
</evidence>
<feature type="transmembrane region" description="Helical" evidence="1">
    <location>
        <begin position="44"/>
        <end position="63"/>
    </location>
</feature>
<proteinExistence type="predicted"/>
<keyword evidence="1" id="KW-0812">Transmembrane</keyword>
<dbReference type="AlphaFoldDB" id="A0A917T7W5"/>
<dbReference type="RefSeq" id="WP_028288400.1">
    <property type="nucleotide sequence ID" value="NZ_BMLF01000004.1"/>
</dbReference>
<evidence type="ECO:0000313" key="4">
    <source>
        <dbReference type="Proteomes" id="UP000649829"/>
    </source>
</evidence>
<reference evidence="3" key="1">
    <citation type="journal article" date="2014" name="Int. J. Syst. Evol. Microbiol.">
        <title>Complete genome sequence of Corynebacterium casei LMG S-19264T (=DSM 44701T), isolated from a smear-ripened cheese.</title>
        <authorList>
            <consortium name="US DOE Joint Genome Institute (JGI-PGF)"/>
            <person name="Walter F."/>
            <person name="Albersmeier A."/>
            <person name="Kalinowski J."/>
            <person name="Ruckert C."/>
        </authorList>
    </citation>
    <scope>NUCLEOTIDE SEQUENCE</scope>
    <source>
        <strain evidence="3">CGMCC 1.6293</strain>
    </source>
</reference>
<dbReference type="Pfam" id="PF07331">
    <property type="entry name" value="TctB"/>
    <property type="match status" value="1"/>
</dbReference>
<evidence type="ECO:0000259" key="2">
    <source>
        <dbReference type="Pfam" id="PF07331"/>
    </source>
</evidence>
<dbReference type="InterPro" id="IPR009936">
    <property type="entry name" value="DUF1468"/>
</dbReference>
<dbReference type="Proteomes" id="UP000649829">
    <property type="component" value="Unassembled WGS sequence"/>
</dbReference>
<keyword evidence="1" id="KW-1133">Transmembrane helix</keyword>
<keyword evidence="4" id="KW-1185">Reference proteome</keyword>
<feature type="transmembrane region" description="Helical" evidence="1">
    <location>
        <begin position="121"/>
        <end position="145"/>
    </location>
</feature>
<gene>
    <name evidence="3" type="ORF">GCM10011534_38330</name>
</gene>
<evidence type="ECO:0000256" key="1">
    <source>
        <dbReference type="SAM" id="Phobius"/>
    </source>
</evidence>
<sequence>MLDYLKSRREDVIAGLVTIGVGIFILTEAFDYRLGTLTRMGPGYFPMLLGVIMCLLGCILVLFSEPDAPQGATADRTVKRGVILVTVAFLAFALLIERVGMVPSVTVAVFLSALSNRSTSWLTAAILAVGTAAACWLIFSLLLGLQMKAFW</sequence>
<comment type="caution">
    <text evidence="3">The sequence shown here is derived from an EMBL/GenBank/DDBJ whole genome shotgun (WGS) entry which is preliminary data.</text>
</comment>
<accession>A0A917T7W5</accession>